<dbReference type="AlphaFoldDB" id="A0AAN6PST3"/>
<feature type="non-terminal residue" evidence="1">
    <location>
        <position position="1"/>
    </location>
</feature>
<dbReference type="Proteomes" id="UP001305647">
    <property type="component" value="Unassembled WGS sequence"/>
</dbReference>
<proteinExistence type="predicted"/>
<keyword evidence="2" id="KW-1185">Reference proteome</keyword>
<dbReference type="EMBL" id="MU863684">
    <property type="protein sequence ID" value="KAK4097118.1"/>
    <property type="molecule type" value="Genomic_DNA"/>
</dbReference>
<name>A0AAN6PST3_9PEZI</name>
<reference evidence="1" key="2">
    <citation type="submission" date="2023-05" db="EMBL/GenBank/DDBJ databases">
        <authorList>
            <consortium name="Lawrence Berkeley National Laboratory"/>
            <person name="Steindorff A."/>
            <person name="Hensen N."/>
            <person name="Bonometti L."/>
            <person name="Westerberg I."/>
            <person name="Brannstrom I.O."/>
            <person name="Guillou S."/>
            <person name="Cros-Aarteil S."/>
            <person name="Calhoun S."/>
            <person name="Haridas S."/>
            <person name="Kuo A."/>
            <person name="Mondo S."/>
            <person name="Pangilinan J."/>
            <person name="Riley R."/>
            <person name="Labutti K."/>
            <person name="Andreopoulos B."/>
            <person name="Lipzen A."/>
            <person name="Chen C."/>
            <person name="Yanf M."/>
            <person name="Daum C."/>
            <person name="Ng V."/>
            <person name="Clum A."/>
            <person name="Ohm R."/>
            <person name="Martin F."/>
            <person name="Silar P."/>
            <person name="Natvig D."/>
            <person name="Lalanne C."/>
            <person name="Gautier V."/>
            <person name="Ament-Velasquez S.L."/>
            <person name="Kruys A."/>
            <person name="Hutchinson M.I."/>
            <person name="Powell A.J."/>
            <person name="Barry K."/>
            <person name="Miller A.N."/>
            <person name="Grigoriev I.V."/>
            <person name="Debuchy R."/>
            <person name="Gladieux P."/>
            <person name="Thoren M.H."/>
            <person name="Johannesson H."/>
        </authorList>
    </citation>
    <scope>NUCLEOTIDE SEQUENCE</scope>
    <source>
        <strain evidence="1">CBS 757.83</strain>
    </source>
</reference>
<evidence type="ECO:0008006" key="3">
    <source>
        <dbReference type="Google" id="ProtNLM"/>
    </source>
</evidence>
<dbReference type="GO" id="GO:0003676">
    <property type="term" value="F:nucleic acid binding"/>
    <property type="evidence" value="ECO:0007669"/>
    <property type="project" value="InterPro"/>
</dbReference>
<evidence type="ECO:0000313" key="2">
    <source>
        <dbReference type="Proteomes" id="UP001305647"/>
    </source>
</evidence>
<dbReference type="Gene3D" id="3.30.420.10">
    <property type="entry name" value="Ribonuclease H-like superfamily/Ribonuclease H"/>
    <property type="match status" value="1"/>
</dbReference>
<sequence length="193" mass="23035">AGLDIQVSGRTVRRALQELNFRRCIACENEYRSSKSKKKRAEYCRVMLERYPKKENWYRVRFSDESHFGWGPQGKIWVLRRPWERYCPDCLVEKGAPPEKDMKRLHCWAAVGHDFKSHIVWYNASNGNGKMTMEVNRDQILKPIVGEWLRNGESFVLDGRQRFWTWREEGKQHCGEMEKGKRPRELLQLPFES</sequence>
<reference evidence="1" key="1">
    <citation type="journal article" date="2023" name="Mol. Phylogenet. Evol.">
        <title>Genome-scale phylogeny and comparative genomics of the fungal order Sordariales.</title>
        <authorList>
            <person name="Hensen N."/>
            <person name="Bonometti L."/>
            <person name="Westerberg I."/>
            <person name="Brannstrom I.O."/>
            <person name="Guillou S."/>
            <person name="Cros-Aarteil S."/>
            <person name="Calhoun S."/>
            <person name="Haridas S."/>
            <person name="Kuo A."/>
            <person name="Mondo S."/>
            <person name="Pangilinan J."/>
            <person name="Riley R."/>
            <person name="LaButti K."/>
            <person name="Andreopoulos B."/>
            <person name="Lipzen A."/>
            <person name="Chen C."/>
            <person name="Yan M."/>
            <person name="Daum C."/>
            <person name="Ng V."/>
            <person name="Clum A."/>
            <person name="Steindorff A."/>
            <person name="Ohm R.A."/>
            <person name="Martin F."/>
            <person name="Silar P."/>
            <person name="Natvig D.O."/>
            <person name="Lalanne C."/>
            <person name="Gautier V."/>
            <person name="Ament-Velasquez S.L."/>
            <person name="Kruys A."/>
            <person name="Hutchinson M.I."/>
            <person name="Powell A.J."/>
            <person name="Barry K."/>
            <person name="Miller A.N."/>
            <person name="Grigoriev I.V."/>
            <person name="Debuchy R."/>
            <person name="Gladieux P."/>
            <person name="Hiltunen Thoren M."/>
            <person name="Johannesson H."/>
        </authorList>
    </citation>
    <scope>NUCLEOTIDE SEQUENCE</scope>
    <source>
        <strain evidence="1">CBS 757.83</strain>
    </source>
</reference>
<evidence type="ECO:0000313" key="1">
    <source>
        <dbReference type="EMBL" id="KAK4097118.1"/>
    </source>
</evidence>
<gene>
    <name evidence="1" type="ORF">N658DRAFT_550311</name>
</gene>
<accession>A0AAN6PST3</accession>
<protein>
    <recommendedName>
        <fullName evidence="3">Transposase</fullName>
    </recommendedName>
</protein>
<organism evidence="1 2">
    <name type="scientific">Parathielavia hyrcaniae</name>
    <dbReference type="NCBI Taxonomy" id="113614"/>
    <lineage>
        <taxon>Eukaryota</taxon>
        <taxon>Fungi</taxon>
        <taxon>Dikarya</taxon>
        <taxon>Ascomycota</taxon>
        <taxon>Pezizomycotina</taxon>
        <taxon>Sordariomycetes</taxon>
        <taxon>Sordariomycetidae</taxon>
        <taxon>Sordariales</taxon>
        <taxon>Chaetomiaceae</taxon>
        <taxon>Parathielavia</taxon>
    </lineage>
</organism>
<dbReference type="InterPro" id="IPR036397">
    <property type="entry name" value="RNaseH_sf"/>
</dbReference>
<comment type="caution">
    <text evidence="1">The sequence shown here is derived from an EMBL/GenBank/DDBJ whole genome shotgun (WGS) entry which is preliminary data.</text>
</comment>